<protein>
    <recommendedName>
        <fullName evidence="1">Putative membrane protein insertion efficiency factor</fullName>
    </recommendedName>
</protein>
<gene>
    <name evidence="3" type="ORF">M23134_01934</name>
</gene>
<evidence type="ECO:0000256" key="2">
    <source>
        <dbReference type="SAM" id="MobiDB-lite"/>
    </source>
</evidence>
<evidence type="ECO:0000256" key="1">
    <source>
        <dbReference type="HAMAP-Rule" id="MF_00386"/>
    </source>
</evidence>
<dbReference type="Pfam" id="PF01809">
    <property type="entry name" value="YidD"/>
    <property type="match status" value="1"/>
</dbReference>
<evidence type="ECO:0000313" key="4">
    <source>
        <dbReference type="Proteomes" id="UP000004095"/>
    </source>
</evidence>
<reference evidence="3 4" key="1">
    <citation type="submission" date="2007-01" db="EMBL/GenBank/DDBJ databases">
        <authorList>
            <person name="Haygood M."/>
            <person name="Podell S."/>
            <person name="Anderson C."/>
            <person name="Hopkinson B."/>
            <person name="Roe K."/>
            <person name="Barbeau K."/>
            <person name="Gaasterland T."/>
            <person name="Ferriera S."/>
            <person name="Johnson J."/>
            <person name="Kravitz S."/>
            <person name="Beeson K."/>
            <person name="Sutton G."/>
            <person name="Rogers Y.-H."/>
            <person name="Friedman R."/>
            <person name="Frazier M."/>
            <person name="Venter J.C."/>
        </authorList>
    </citation>
    <scope>NUCLEOTIDE SEQUENCE [LARGE SCALE GENOMIC DNA]</scope>
    <source>
        <strain evidence="3 4">ATCC 23134</strain>
    </source>
</reference>
<proteinExistence type="inferred from homology"/>
<dbReference type="PANTHER" id="PTHR33383:SF1">
    <property type="entry name" value="MEMBRANE PROTEIN INSERTION EFFICIENCY FACTOR-RELATED"/>
    <property type="match status" value="1"/>
</dbReference>
<dbReference type="GO" id="GO:0005886">
    <property type="term" value="C:plasma membrane"/>
    <property type="evidence" value="ECO:0007669"/>
    <property type="project" value="UniProtKB-SubCell"/>
</dbReference>
<keyword evidence="4" id="KW-1185">Reference proteome</keyword>
<comment type="caution">
    <text evidence="3">The sequence shown here is derived from an EMBL/GenBank/DDBJ whole genome shotgun (WGS) entry which is preliminary data.</text>
</comment>
<keyword evidence="1" id="KW-0472">Membrane</keyword>
<evidence type="ECO:0000313" key="3">
    <source>
        <dbReference type="EMBL" id="EAY31905.1"/>
    </source>
</evidence>
<dbReference type="SMART" id="SM01234">
    <property type="entry name" value="Haemolytic"/>
    <property type="match status" value="1"/>
</dbReference>
<dbReference type="OrthoDB" id="9801753at2"/>
<comment type="similarity">
    <text evidence="1">Belongs to the UPF0161 family.</text>
</comment>
<dbReference type="HAMAP" id="MF_00386">
    <property type="entry name" value="UPF0161_YidD"/>
    <property type="match status" value="1"/>
</dbReference>
<sequence length="87" mass="9788">MLKAIFIFFIRVYQKGISPYLPATCRYQPTCSHYTVEAIQTHGALKGMWLGMKRISRCHPMGGSGYDPVPPKVDKKSPSQNPKSDDD</sequence>
<dbReference type="InterPro" id="IPR002696">
    <property type="entry name" value="Membr_insert_effic_factor_YidD"/>
</dbReference>
<name>A1ZCA3_MICM2</name>
<dbReference type="NCBIfam" id="TIGR00278">
    <property type="entry name" value="membrane protein insertion efficiency factor YidD"/>
    <property type="match status" value="1"/>
</dbReference>
<dbReference type="eggNOG" id="COG0759">
    <property type="taxonomic scope" value="Bacteria"/>
</dbReference>
<dbReference type="Proteomes" id="UP000004095">
    <property type="component" value="Unassembled WGS sequence"/>
</dbReference>
<accession>A1ZCA3</accession>
<comment type="subcellular location">
    <subcellularLocation>
        <location evidence="1">Cell membrane</location>
        <topology evidence="1">Peripheral membrane protein</topology>
        <orientation evidence="1">Cytoplasmic side</orientation>
    </subcellularLocation>
</comment>
<feature type="region of interest" description="Disordered" evidence="2">
    <location>
        <begin position="61"/>
        <end position="87"/>
    </location>
</feature>
<comment type="function">
    <text evidence="1">Could be involved in insertion of integral membrane proteins into the membrane.</text>
</comment>
<keyword evidence="1" id="KW-1003">Cell membrane</keyword>
<dbReference type="EMBL" id="AAWS01000001">
    <property type="protein sequence ID" value="EAY31905.1"/>
    <property type="molecule type" value="Genomic_DNA"/>
</dbReference>
<dbReference type="PANTHER" id="PTHR33383">
    <property type="entry name" value="MEMBRANE PROTEIN INSERTION EFFICIENCY FACTOR-RELATED"/>
    <property type="match status" value="1"/>
</dbReference>
<dbReference type="RefSeq" id="WP_002692705.1">
    <property type="nucleotide sequence ID" value="NZ_AAWS01000001.1"/>
</dbReference>
<dbReference type="AlphaFoldDB" id="A1ZCA3"/>
<organism evidence="3 4">
    <name type="scientific">Microscilla marina ATCC 23134</name>
    <dbReference type="NCBI Taxonomy" id="313606"/>
    <lineage>
        <taxon>Bacteria</taxon>
        <taxon>Pseudomonadati</taxon>
        <taxon>Bacteroidota</taxon>
        <taxon>Cytophagia</taxon>
        <taxon>Cytophagales</taxon>
        <taxon>Microscillaceae</taxon>
        <taxon>Microscilla</taxon>
    </lineage>
</organism>